<accession>A0A242NUJ8</accession>
<gene>
    <name evidence="1" type="ORF">B6D06_07045</name>
</gene>
<protein>
    <submittedName>
        <fullName evidence="1">Uncharacterized protein</fullName>
    </submittedName>
</protein>
<name>A0A242NUJ8_9GAMM</name>
<proteinExistence type="predicted"/>
<reference evidence="1 2" key="1">
    <citation type="submission" date="2017-03" db="EMBL/GenBank/DDBJ databases">
        <title>Comparative genomics of honeybee gut symbionts reveal geographically distinct and subgroup specific antibiotic resistance.</title>
        <authorList>
            <person name="Ludvigsen J."/>
            <person name="Porcellato D."/>
            <person name="Labee-Lund T.M."/>
            <person name="Amdam G.V."/>
            <person name="Rudi K."/>
        </authorList>
    </citation>
    <scope>NUCLEOTIDE SEQUENCE [LARGE SCALE GENOMIC DNA]</scope>
    <source>
        <strain evidence="1 2">A-4-12</strain>
    </source>
</reference>
<dbReference type="EMBL" id="NASK01000096">
    <property type="protein sequence ID" value="OTQ49352.1"/>
    <property type="molecule type" value="Genomic_DNA"/>
</dbReference>
<comment type="caution">
    <text evidence="1">The sequence shown here is derived from an EMBL/GenBank/DDBJ whole genome shotgun (WGS) entry which is preliminary data.</text>
</comment>
<dbReference type="PIRSF" id="PIRSF028589">
    <property type="entry name" value="UCP028589"/>
    <property type="match status" value="1"/>
</dbReference>
<evidence type="ECO:0000313" key="2">
    <source>
        <dbReference type="Proteomes" id="UP000194968"/>
    </source>
</evidence>
<dbReference type="Proteomes" id="UP000194968">
    <property type="component" value="Unassembled WGS sequence"/>
</dbReference>
<organism evidence="1 2">
    <name type="scientific">Gilliamella apis</name>
    <dbReference type="NCBI Taxonomy" id="1970738"/>
    <lineage>
        <taxon>Bacteria</taxon>
        <taxon>Pseudomonadati</taxon>
        <taxon>Pseudomonadota</taxon>
        <taxon>Gammaproteobacteria</taxon>
        <taxon>Orbales</taxon>
        <taxon>Orbaceae</taxon>
        <taxon>Gilliamella</taxon>
    </lineage>
</organism>
<evidence type="ECO:0000313" key="1">
    <source>
        <dbReference type="EMBL" id="OTQ49352.1"/>
    </source>
</evidence>
<sequence length="262" mass="30502">MSNQNEYYYGQGKVFLSQLNSDNGQWRWIGDVSSLKINFEFEEQYSKRSIGGKLVNSKRYITFIGGNVTATWFDRSVENLELLLRGKSVSHQQSWAEDEFRNIKSGMTIYLQHQNVRDVFIENLTENTDYIIDYNAGSILFITKPHSPLLIEYDYSGLDGISILNNEPQEIALRYVGQNIIDNNSVNIELFRLSLDPIEFINLIDDKSEFSNVETTLQLLPDFTKNSKSDFGVFGRMIKFNDFINIYYDDEIAYDETHEFVY</sequence>
<dbReference type="OrthoDB" id="6702050at2"/>
<dbReference type="InterPro" id="IPR016893">
    <property type="entry name" value="UCP028589"/>
</dbReference>
<dbReference type="AlphaFoldDB" id="A0A242NUJ8"/>
<dbReference type="RefSeq" id="WP_086320639.1">
    <property type="nucleotide sequence ID" value="NZ_NASK01000096.1"/>
</dbReference>